<sequence>MHVKGFLHDTQQCQTPTSPKCDIASNFSNAEDPIDIVNVINRFPRVKPIENISDDQMHKHILSELEWLNEQKNFLKKRSVDSAVDSLLISSLLPFSNTNIDSKFLNEIAKKNEEMDIDSNLRLKNQIQKKMFLLSIGKEKVDLGFIPPQPKIKPILVKPSTDSIIDNENGQNNGVNPRKVHFIPEKGDVIPPNTVAFNPKKEMLSIKSNKKNTRNIQKSETQLMSLMKQKYESKNNKRISSTRSSKKSTTKNLTSKNSTTENSTSKNSSFFSNSVSNFYSDSLSPSIPKSKNGSNTKTKVYNTQKPTVKKKKAPNTSNLNGKRVIRKTKTASTKQYYI</sequence>
<keyword evidence="3" id="KW-1185">Reference proteome</keyword>
<reference evidence="2" key="1">
    <citation type="submission" date="2016-10" db="EMBL/GenBank/DDBJ databases">
        <authorList>
            <person name="Benchimol M."/>
            <person name="Almeida L.G."/>
            <person name="Vasconcelos A.T."/>
            <person name="Perreira-Neves A."/>
            <person name="Rosa I.A."/>
            <person name="Tasca T."/>
            <person name="Bogo M.R."/>
            <person name="de Souza W."/>
        </authorList>
    </citation>
    <scope>NUCLEOTIDE SEQUENCE [LARGE SCALE GENOMIC DNA]</scope>
    <source>
        <strain evidence="2">K</strain>
    </source>
</reference>
<feature type="region of interest" description="Disordered" evidence="1">
    <location>
        <begin position="230"/>
        <end position="320"/>
    </location>
</feature>
<accession>A0A1J4KFX5</accession>
<organism evidence="2 3">
    <name type="scientific">Tritrichomonas foetus</name>
    <dbReference type="NCBI Taxonomy" id="1144522"/>
    <lineage>
        <taxon>Eukaryota</taxon>
        <taxon>Metamonada</taxon>
        <taxon>Parabasalia</taxon>
        <taxon>Tritrichomonadida</taxon>
        <taxon>Tritrichomonadidae</taxon>
        <taxon>Tritrichomonas</taxon>
    </lineage>
</organism>
<dbReference type="Proteomes" id="UP000179807">
    <property type="component" value="Unassembled WGS sequence"/>
</dbReference>
<dbReference type="AlphaFoldDB" id="A0A1J4KFX5"/>
<evidence type="ECO:0000313" key="3">
    <source>
        <dbReference type="Proteomes" id="UP000179807"/>
    </source>
</evidence>
<comment type="caution">
    <text evidence="2">The sequence shown here is derived from an EMBL/GenBank/DDBJ whole genome shotgun (WGS) entry which is preliminary data.</text>
</comment>
<gene>
    <name evidence="2" type="ORF">TRFO_04358</name>
</gene>
<name>A0A1J4KFX5_9EUKA</name>
<proteinExistence type="predicted"/>
<dbReference type="EMBL" id="MLAK01000616">
    <property type="protein sequence ID" value="OHT10313.1"/>
    <property type="molecule type" value="Genomic_DNA"/>
</dbReference>
<dbReference type="RefSeq" id="XP_068363449.1">
    <property type="nucleotide sequence ID" value="XM_068491848.1"/>
</dbReference>
<evidence type="ECO:0000313" key="2">
    <source>
        <dbReference type="EMBL" id="OHT10313.1"/>
    </source>
</evidence>
<dbReference type="VEuPathDB" id="TrichDB:TRFO_04358"/>
<feature type="compositionally biased region" description="Low complexity" evidence="1">
    <location>
        <begin position="250"/>
        <end position="284"/>
    </location>
</feature>
<protein>
    <submittedName>
        <fullName evidence="2">Uncharacterized protein</fullName>
    </submittedName>
</protein>
<dbReference type="GeneID" id="94826552"/>
<evidence type="ECO:0000256" key="1">
    <source>
        <dbReference type="SAM" id="MobiDB-lite"/>
    </source>
</evidence>
<feature type="compositionally biased region" description="Polar residues" evidence="1">
    <location>
        <begin position="285"/>
        <end position="306"/>
    </location>
</feature>